<proteinExistence type="predicted"/>
<organism evidence="2">
    <name type="scientific">Arundo donax</name>
    <name type="common">Giant reed</name>
    <name type="synonym">Donax arundinaceus</name>
    <dbReference type="NCBI Taxonomy" id="35708"/>
    <lineage>
        <taxon>Eukaryota</taxon>
        <taxon>Viridiplantae</taxon>
        <taxon>Streptophyta</taxon>
        <taxon>Embryophyta</taxon>
        <taxon>Tracheophyta</taxon>
        <taxon>Spermatophyta</taxon>
        <taxon>Magnoliopsida</taxon>
        <taxon>Liliopsida</taxon>
        <taxon>Poales</taxon>
        <taxon>Poaceae</taxon>
        <taxon>PACMAD clade</taxon>
        <taxon>Arundinoideae</taxon>
        <taxon>Arundineae</taxon>
        <taxon>Arundo</taxon>
    </lineage>
</organism>
<evidence type="ECO:0000256" key="1">
    <source>
        <dbReference type="SAM" id="MobiDB-lite"/>
    </source>
</evidence>
<dbReference type="EMBL" id="GBRH01270605">
    <property type="protein sequence ID" value="JAD27290.1"/>
    <property type="molecule type" value="Transcribed_RNA"/>
</dbReference>
<name>A0A0A8YQZ2_ARUDO</name>
<feature type="region of interest" description="Disordered" evidence="1">
    <location>
        <begin position="37"/>
        <end position="60"/>
    </location>
</feature>
<reference evidence="2" key="2">
    <citation type="journal article" date="2015" name="Data Brief">
        <title>Shoot transcriptome of the giant reed, Arundo donax.</title>
        <authorList>
            <person name="Barrero R.A."/>
            <person name="Guerrero F.D."/>
            <person name="Moolhuijzen P."/>
            <person name="Goolsby J.A."/>
            <person name="Tidwell J."/>
            <person name="Bellgard S.E."/>
            <person name="Bellgard M.I."/>
        </authorList>
    </citation>
    <scope>NUCLEOTIDE SEQUENCE</scope>
    <source>
        <tissue evidence="2">Shoot tissue taken approximately 20 cm above the soil surface</tissue>
    </source>
</reference>
<sequence>MGPRVSRSAAILTATRAGMAAVDAMMVMDEGIKSPTEISDAISNPPPPKVFDGLSLGLPR</sequence>
<protein>
    <submittedName>
        <fullName evidence="2">Uncharacterized protein</fullName>
    </submittedName>
</protein>
<accession>A0A0A8YQZ2</accession>
<reference evidence="2" key="1">
    <citation type="submission" date="2014-09" db="EMBL/GenBank/DDBJ databases">
        <authorList>
            <person name="Magalhaes I.L.F."/>
            <person name="Oliveira U."/>
            <person name="Santos F.R."/>
            <person name="Vidigal T.H.D.A."/>
            <person name="Brescovit A.D."/>
            <person name="Santos A.J."/>
        </authorList>
    </citation>
    <scope>NUCLEOTIDE SEQUENCE</scope>
    <source>
        <tissue evidence="2">Shoot tissue taken approximately 20 cm above the soil surface</tissue>
    </source>
</reference>
<evidence type="ECO:0000313" key="2">
    <source>
        <dbReference type="EMBL" id="JAD27290.1"/>
    </source>
</evidence>
<dbReference type="AlphaFoldDB" id="A0A0A8YQZ2"/>